<keyword evidence="4" id="KW-1185">Reference proteome</keyword>
<organism evidence="3 4">
    <name type="scientific">Alysiella filiformis DSM 16848</name>
    <dbReference type="NCBI Taxonomy" id="1120981"/>
    <lineage>
        <taxon>Bacteria</taxon>
        <taxon>Pseudomonadati</taxon>
        <taxon>Pseudomonadota</taxon>
        <taxon>Betaproteobacteria</taxon>
        <taxon>Neisseriales</taxon>
        <taxon>Neisseriaceae</taxon>
        <taxon>Alysiella</taxon>
    </lineage>
</organism>
<evidence type="ECO:0000259" key="2">
    <source>
        <dbReference type="SMART" id="SM00849"/>
    </source>
</evidence>
<dbReference type="PANTHER" id="PTHR42951:SF14">
    <property type="entry name" value="METALLO-BETA-LACTAMASE SUPERFAMILY PROTEIN"/>
    <property type="match status" value="1"/>
</dbReference>
<dbReference type="OrthoDB" id="5293495at2"/>
<proteinExistence type="predicted"/>
<dbReference type="AlphaFoldDB" id="A0A286EDP8"/>
<dbReference type="PANTHER" id="PTHR42951">
    <property type="entry name" value="METALLO-BETA-LACTAMASE DOMAIN-CONTAINING"/>
    <property type="match status" value="1"/>
</dbReference>
<dbReference type="InterPro" id="IPR036866">
    <property type="entry name" value="RibonucZ/Hydroxyglut_hydro"/>
</dbReference>
<keyword evidence="1" id="KW-0732">Signal</keyword>
<dbReference type="RefSeq" id="WP_097114523.1">
    <property type="nucleotide sequence ID" value="NZ_CP083931.1"/>
</dbReference>
<dbReference type="Gene3D" id="3.60.15.10">
    <property type="entry name" value="Ribonuclease Z/Hydroxyacylglutathione hydrolase-like"/>
    <property type="match status" value="1"/>
</dbReference>
<feature type="signal peptide" evidence="1">
    <location>
        <begin position="1"/>
        <end position="18"/>
    </location>
</feature>
<accession>A0A286EDP8</accession>
<evidence type="ECO:0000256" key="1">
    <source>
        <dbReference type="SAM" id="SignalP"/>
    </source>
</evidence>
<sequence>MKKLLLTALLLSANFAHALEIKTYSADENSFSVQSNLVLGEKEAVLIDAGFTRADALRIAGNILDSQKELTTILVSNADPDYYFGVATLKEIFPNAKVVTTPAVLEKINAKVEGKVNYWSPKMGNNAPKAVVLPEKLDSNTLTLDGQNIEIRGTTGILAHRPYVWIPSLKTITGNVSVFGNMHLWTADAQTKAEHQAWIAQLDEMASLQPKVVIAGHATPNTKMTVDLLKANKAYLKKYEQVLASSQNSGQVIAKMKVAYPKYQALGNLELGAKVNKGEMKW</sequence>
<dbReference type="SMART" id="SM00849">
    <property type="entry name" value="Lactamase_B"/>
    <property type="match status" value="1"/>
</dbReference>
<gene>
    <name evidence="3" type="ORF">SAMN02746062_01494</name>
</gene>
<dbReference type="SUPFAM" id="SSF56281">
    <property type="entry name" value="Metallo-hydrolase/oxidoreductase"/>
    <property type="match status" value="1"/>
</dbReference>
<name>A0A286EDP8_9NEIS</name>
<dbReference type="EMBL" id="OCNF01000012">
    <property type="protein sequence ID" value="SOD69031.1"/>
    <property type="molecule type" value="Genomic_DNA"/>
</dbReference>
<feature type="domain" description="Metallo-beta-lactamase" evidence="2">
    <location>
        <begin position="32"/>
        <end position="217"/>
    </location>
</feature>
<protein>
    <submittedName>
        <fullName evidence="3">Glyoxylase, beta-lactamase superfamily II</fullName>
    </submittedName>
</protein>
<dbReference type="InterPro" id="IPR050855">
    <property type="entry name" value="NDM-1-like"/>
</dbReference>
<dbReference type="CDD" id="cd07739">
    <property type="entry name" value="metallo-hydrolase-like_MBL-fold"/>
    <property type="match status" value="1"/>
</dbReference>
<reference evidence="3 4" key="1">
    <citation type="submission" date="2017-09" db="EMBL/GenBank/DDBJ databases">
        <authorList>
            <person name="Ehlers B."/>
            <person name="Leendertz F.H."/>
        </authorList>
    </citation>
    <scope>NUCLEOTIDE SEQUENCE [LARGE SCALE GENOMIC DNA]</scope>
    <source>
        <strain evidence="3 4">DSM 16848</strain>
    </source>
</reference>
<dbReference type="Proteomes" id="UP000219669">
    <property type="component" value="Unassembled WGS sequence"/>
</dbReference>
<dbReference type="Pfam" id="PF00753">
    <property type="entry name" value="Lactamase_B"/>
    <property type="match status" value="1"/>
</dbReference>
<feature type="chain" id="PRO_5012560969" evidence="1">
    <location>
        <begin position="19"/>
        <end position="282"/>
    </location>
</feature>
<evidence type="ECO:0000313" key="4">
    <source>
        <dbReference type="Proteomes" id="UP000219669"/>
    </source>
</evidence>
<dbReference type="InterPro" id="IPR001279">
    <property type="entry name" value="Metallo-B-lactamas"/>
</dbReference>
<evidence type="ECO:0000313" key="3">
    <source>
        <dbReference type="EMBL" id="SOD69031.1"/>
    </source>
</evidence>